<evidence type="ECO:0000259" key="2">
    <source>
        <dbReference type="Pfam" id="PF14292"/>
    </source>
</evidence>
<dbReference type="OMA" id="QESWGRD"/>
<evidence type="ECO:0000256" key="1">
    <source>
        <dbReference type="SAM" id="SignalP"/>
    </source>
</evidence>
<accession>A0A3D5J3F3</accession>
<organism evidence="3 4">
    <name type="scientific">Zunongwangia profunda</name>
    <dbReference type="NCBI Taxonomy" id="398743"/>
    <lineage>
        <taxon>Bacteria</taxon>
        <taxon>Pseudomonadati</taxon>
        <taxon>Bacteroidota</taxon>
        <taxon>Flavobacteriia</taxon>
        <taxon>Flavobacteriales</taxon>
        <taxon>Flavobacteriaceae</taxon>
        <taxon>Zunongwangia</taxon>
    </lineage>
</organism>
<dbReference type="Gene3D" id="2.60.40.3620">
    <property type="match status" value="1"/>
</dbReference>
<dbReference type="PROSITE" id="PS51257">
    <property type="entry name" value="PROKAR_LIPOPROTEIN"/>
    <property type="match status" value="1"/>
</dbReference>
<proteinExistence type="predicted"/>
<dbReference type="EMBL" id="DPMF01000281">
    <property type="protein sequence ID" value="HCV81796.1"/>
    <property type="molecule type" value="Genomic_DNA"/>
</dbReference>
<feature type="domain" description="SusE outer membrane protein" evidence="2">
    <location>
        <begin position="38"/>
        <end position="131"/>
    </location>
</feature>
<dbReference type="AlphaFoldDB" id="A0A3D5J3F3"/>
<protein>
    <recommendedName>
        <fullName evidence="2">SusE outer membrane protein domain-containing protein</fullName>
    </recommendedName>
</protein>
<sequence length="412" mass="46030">MKALLNRMMIVLLLVCTLSSCDEEDYDLNPEIVEMGNLVFPESNATIVLDVENDDRISFSWTPAKAADGGALSYRILFDEKDGDFSEPLFAATSDNGGSASSYTASAARLNVMAAQAGIAQLETGEIIWTVEVLSSYNRLRFDTQASVQLSRPEGLAIFPEYMYIYGSATESENIENAIAFKEISSELPHQNIQPGVFESITKLSPGEFHIANNNSLNAEGLSYYYINEEGKIRGGDQASSFDLEEGVYRVRMNLSQSTISFTPISNVQLYIIANQVVKANLNYIGNHTFEADDAYFEFLTPGAPEAPSWLGWEEERYRFSFTLGENQTSYIGSFHNPDMNGSLVAGLDAYNARPNGGEPAYYHNVYFLGPDAEYWQGAWKFADRFNGQAFTVRIVFDPKAEHYYHEFQLNQ</sequence>
<keyword evidence="1" id="KW-0732">Signal</keyword>
<dbReference type="Proteomes" id="UP000264330">
    <property type="component" value="Unassembled WGS sequence"/>
</dbReference>
<comment type="caution">
    <text evidence="3">The sequence shown here is derived from an EMBL/GenBank/DDBJ whole genome shotgun (WGS) entry which is preliminary data.</text>
</comment>
<evidence type="ECO:0000313" key="4">
    <source>
        <dbReference type="Proteomes" id="UP000264330"/>
    </source>
</evidence>
<dbReference type="RefSeq" id="WP_013073743.1">
    <property type="nucleotide sequence ID" value="NZ_CAJXAW010000024.1"/>
</dbReference>
<name>A0A3D5J3F3_9FLAO</name>
<reference evidence="3 4" key="1">
    <citation type="journal article" date="2018" name="Nat. Biotechnol.">
        <title>A standardized bacterial taxonomy based on genome phylogeny substantially revises the tree of life.</title>
        <authorList>
            <person name="Parks D.H."/>
            <person name="Chuvochina M."/>
            <person name="Waite D.W."/>
            <person name="Rinke C."/>
            <person name="Skarshewski A."/>
            <person name="Chaumeil P.A."/>
            <person name="Hugenholtz P."/>
        </authorList>
    </citation>
    <scope>NUCLEOTIDE SEQUENCE [LARGE SCALE GENOMIC DNA]</scope>
    <source>
        <strain evidence="3">UBA9359</strain>
    </source>
</reference>
<feature type="chain" id="PRO_5017670635" description="SusE outer membrane protein domain-containing protein" evidence="1">
    <location>
        <begin position="22"/>
        <end position="412"/>
    </location>
</feature>
<gene>
    <name evidence="3" type="ORF">DGQ38_12185</name>
</gene>
<evidence type="ECO:0000313" key="3">
    <source>
        <dbReference type="EMBL" id="HCV81796.1"/>
    </source>
</evidence>
<feature type="signal peptide" evidence="1">
    <location>
        <begin position="1"/>
        <end position="21"/>
    </location>
</feature>
<dbReference type="Pfam" id="PF14292">
    <property type="entry name" value="SusE"/>
    <property type="match status" value="1"/>
</dbReference>
<dbReference type="InterPro" id="IPR025970">
    <property type="entry name" value="SusE"/>
</dbReference>